<proteinExistence type="predicted"/>
<sequence>MTRVKETATQNASAASAGAVFKTDAIPVIGGTVGTTGTEKYGETLAVDLSAVAYTPSTSSDSPTYQWNRDSEAINGATSSSYTLVQADIGAVITVTVSADGTHASGSVTSAGTAAIAKANGPSAPSAATLASKTTSSITLTGINGQEYSINNGTTWQDSPAFSGLTPNTSYTIVTRVKETATQNASAASAGAVFMTSSLPSQPTTPSTPETTNPGVDVLVNGKVEQIGKATTTKVNGQTVIIITIDQKKLEDKLASEGQGSVVTIPVKTKSDVIVGELNGQMVKSMESKQAVLEIKTDRASYTLPAEQINISAIYSQIGNSAALQDIKVQIEIAEPTAETVKVVENAAETGSFSLVVPPVNFTVRAIYGDTTVEVAHFNAYIERIIAIPEGVDPKKITTGIVIESNGTVRHVPTKIMLMDGKYYAVISSLTNSTYSVVWHPIEFNDVANHWSKLAVNDMGSRMVIEGIGDGMFSPDTKITRAELATIIVRGLGLKLESGVSPFSDVKLTDWYSSAISTAYRYNLISGFEDGTFRPNDKVTREQVMVIIAKAMSITKLTDKLVMKSIDDTLKVFADAADASSWAKDGIADSVEAGIVSGRHGAELAPKDFITRAEVATIIQRLLLKSKLI</sequence>
<feature type="domain" description="SLH" evidence="1">
    <location>
        <begin position="499"/>
        <end position="562"/>
    </location>
</feature>
<comment type="caution">
    <text evidence="2">The sequence shown here is derived from an EMBL/GenBank/DDBJ whole genome shotgun (WGS) entry which is preliminary data.</text>
</comment>
<accession>A0A7W5C9C3</accession>
<dbReference type="PROSITE" id="PS51272">
    <property type="entry name" value="SLH"/>
    <property type="match status" value="3"/>
</dbReference>
<keyword evidence="3" id="KW-1185">Reference proteome</keyword>
<dbReference type="Gene3D" id="2.60.40.2700">
    <property type="match status" value="1"/>
</dbReference>
<organism evidence="2 3">
    <name type="scientific">Paenibacillus endophyticus</name>
    <dbReference type="NCBI Taxonomy" id="1294268"/>
    <lineage>
        <taxon>Bacteria</taxon>
        <taxon>Bacillati</taxon>
        <taxon>Bacillota</taxon>
        <taxon>Bacilli</taxon>
        <taxon>Bacillales</taxon>
        <taxon>Paenibacillaceae</taxon>
        <taxon>Paenibacillus</taxon>
    </lineage>
</organism>
<gene>
    <name evidence="2" type="ORF">FHS16_003603</name>
</gene>
<evidence type="ECO:0000313" key="2">
    <source>
        <dbReference type="EMBL" id="MBB3153541.1"/>
    </source>
</evidence>
<evidence type="ECO:0000259" key="1">
    <source>
        <dbReference type="PROSITE" id="PS51272"/>
    </source>
</evidence>
<dbReference type="EMBL" id="JACHXW010000010">
    <property type="protein sequence ID" value="MBB3153541.1"/>
    <property type="molecule type" value="Genomic_DNA"/>
</dbReference>
<protein>
    <recommendedName>
        <fullName evidence="1">SLH domain-containing protein</fullName>
    </recommendedName>
</protein>
<dbReference type="InterPro" id="IPR001119">
    <property type="entry name" value="SLH_dom"/>
</dbReference>
<dbReference type="Proteomes" id="UP000518605">
    <property type="component" value="Unassembled WGS sequence"/>
</dbReference>
<feature type="domain" description="SLH" evidence="1">
    <location>
        <begin position="570"/>
        <end position="629"/>
    </location>
</feature>
<name>A0A7W5C9C3_9BACL</name>
<reference evidence="2 3" key="1">
    <citation type="submission" date="2020-08" db="EMBL/GenBank/DDBJ databases">
        <title>Genomic Encyclopedia of Type Strains, Phase III (KMG-III): the genomes of soil and plant-associated and newly described type strains.</title>
        <authorList>
            <person name="Whitman W."/>
        </authorList>
    </citation>
    <scope>NUCLEOTIDE SEQUENCE [LARGE SCALE GENOMIC DNA]</scope>
    <source>
        <strain evidence="2 3">CECT 8234</strain>
    </source>
</reference>
<dbReference type="Pfam" id="PF00395">
    <property type="entry name" value="SLH"/>
    <property type="match status" value="3"/>
</dbReference>
<feature type="domain" description="SLH" evidence="1">
    <location>
        <begin position="439"/>
        <end position="498"/>
    </location>
</feature>
<dbReference type="AlphaFoldDB" id="A0A7W5C9C3"/>
<dbReference type="PANTHER" id="PTHR43308">
    <property type="entry name" value="OUTER MEMBRANE PROTEIN ALPHA-RELATED"/>
    <property type="match status" value="1"/>
</dbReference>
<dbReference type="PANTHER" id="PTHR43308:SF5">
    <property type="entry name" value="S-LAYER PROTEIN _ PEPTIDOGLYCAN ENDO-BETA-N-ACETYLGLUCOSAMINIDASE"/>
    <property type="match status" value="1"/>
</dbReference>
<dbReference type="InterPro" id="IPR051465">
    <property type="entry name" value="Cell_Envelope_Struct_Comp"/>
</dbReference>
<evidence type="ECO:0000313" key="3">
    <source>
        <dbReference type="Proteomes" id="UP000518605"/>
    </source>
</evidence>